<reference evidence="3 4" key="1">
    <citation type="submission" date="2024-09" db="EMBL/GenBank/DDBJ databases">
        <authorList>
            <person name="Sun Q."/>
            <person name="Mori K."/>
        </authorList>
    </citation>
    <scope>NUCLEOTIDE SEQUENCE [LARGE SCALE GENOMIC DNA]</scope>
    <source>
        <strain evidence="3 4">CECT 7955</strain>
    </source>
</reference>
<keyword evidence="3" id="KW-0012">Acyltransferase</keyword>
<evidence type="ECO:0000313" key="3">
    <source>
        <dbReference type="EMBL" id="MFB9097270.1"/>
    </source>
</evidence>
<keyword evidence="3" id="KW-0808">Transferase</keyword>
<proteinExistence type="predicted"/>
<gene>
    <name evidence="3" type="ORF">ACFFVF_12140</name>
</gene>
<accession>A0ABV5GQX7</accession>
<keyword evidence="1" id="KW-1133">Transmembrane helix</keyword>
<feature type="transmembrane region" description="Helical" evidence="1">
    <location>
        <begin position="171"/>
        <end position="193"/>
    </location>
</feature>
<feature type="transmembrane region" description="Helical" evidence="1">
    <location>
        <begin position="303"/>
        <end position="324"/>
    </location>
</feature>
<evidence type="ECO:0000313" key="4">
    <source>
        <dbReference type="Proteomes" id="UP001589607"/>
    </source>
</evidence>
<sequence>MISINSNSFDFIRFFFAFNVLLAHLKELSQSDDLLFLGHFSNSFIAVNGFFVISGFLVAKSYTNTPSLRTYFLKRIKRILPAYVFVVLFSIFFFSFFSKFDFFQYFTDPQLFEYLGWNMIFLNFMQPCLPALFDNTIICAVNGSLWTIKVEESFYFFLPLLFFFIKRSNKPILILIIVYIFSILYFYFFKSYLGMPLIAKQLPGVLSYFSTGIFLFLYLKILIRYKIQLLLFSIFVFIFSIKFSVFFLYPISFGFVVILLAYSLPFFNNFGKYGDFTFGLYICHFPIIQLFKQLNYFEIYNPFYIGFLVVILSLLFSIFSWFVIEKRFLDRYKKTAVK</sequence>
<dbReference type="PANTHER" id="PTHR23028">
    <property type="entry name" value="ACETYLTRANSFERASE"/>
    <property type="match status" value="1"/>
</dbReference>
<keyword evidence="1" id="KW-0472">Membrane</keyword>
<dbReference type="GO" id="GO:0016746">
    <property type="term" value="F:acyltransferase activity"/>
    <property type="evidence" value="ECO:0007669"/>
    <property type="project" value="UniProtKB-KW"/>
</dbReference>
<dbReference type="Pfam" id="PF01757">
    <property type="entry name" value="Acyl_transf_3"/>
    <property type="match status" value="1"/>
</dbReference>
<evidence type="ECO:0000256" key="1">
    <source>
        <dbReference type="SAM" id="Phobius"/>
    </source>
</evidence>
<feature type="domain" description="Acyltransferase 3" evidence="2">
    <location>
        <begin position="8"/>
        <end position="319"/>
    </location>
</feature>
<dbReference type="EC" id="2.3.-.-" evidence="3"/>
<comment type="caution">
    <text evidence="3">The sequence shown here is derived from an EMBL/GenBank/DDBJ whole genome shotgun (WGS) entry which is preliminary data.</text>
</comment>
<feature type="transmembrane region" description="Helical" evidence="1">
    <location>
        <begin position="229"/>
        <end position="261"/>
    </location>
</feature>
<dbReference type="PANTHER" id="PTHR23028:SF53">
    <property type="entry name" value="ACYL_TRANSF_3 DOMAIN-CONTAINING PROTEIN"/>
    <property type="match status" value="1"/>
</dbReference>
<dbReference type="Proteomes" id="UP001589607">
    <property type="component" value="Unassembled WGS sequence"/>
</dbReference>
<name>A0ABV5GQX7_9FLAO</name>
<dbReference type="InterPro" id="IPR050879">
    <property type="entry name" value="Acyltransferase_3"/>
</dbReference>
<keyword evidence="1" id="KW-0812">Transmembrane</keyword>
<dbReference type="RefSeq" id="WP_379677966.1">
    <property type="nucleotide sequence ID" value="NZ_CBCSGE010000005.1"/>
</dbReference>
<protein>
    <submittedName>
        <fullName evidence="3">Acyltransferase family protein</fullName>
        <ecNumber evidence="3">2.3.-.-</ecNumber>
    </submittedName>
</protein>
<dbReference type="EMBL" id="JBHMEY010000042">
    <property type="protein sequence ID" value="MFB9097270.1"/>
    <property type="molecule type" value="Genomic_DNA"/>
</dbReference>
<feature type="transmembrane region" description="Helical" evidence="1">
    <location>
        <begin position="37"/>
        <end position="59"/>
    </location>
</feature>
<organism evidence="3 4">
    <name type="scientific">Flavobacterium jumunjinense</name>
    <dbReference type="NCBI Taxonomy" id="998845"/>
    <lineage>
        <taxon>Bacteria</taxon>
        <taxon>Pseudomonadati</taxon>
        <taxon>Bacteroidota</taxon>
        <taxon>Flavobacteriia</taxon>
        <taxon>Flavobacteriales</taxon>
        <taxon>Flavobacteriaceae</taxon>
        <taxon>Flavobacterium</taxon>
    </lineage>
</organism>
<evidence type="ECO:0000259" key="2">
    <source>
        <dbReference type="Pfam" id="PF01757"/>
    </source>
</evidence>
<feature type="transmembrane region" description="Helical" evidence="1">
    <location>
        <begin position="80"/>
        <end position="98"/>
    </location>
</feature>
<feature type="transmembrane region" description="Helical" evidence="1">
    <location>
        <begin position="205"/>
        <end position="223"/>
    </location>
</feature>
<dbReference type="InterPro" id="IPR002656">
    <property type="entry name" value="Acyl_transf_3_dom"/>
</dbReference>
<keyword evidence="4" id="KW-1185">Reference proteome</keyword>
<feature type="transmembrane region" description="Helical" evidence="1">
    <location>
        <begin position="145"/>
        <end position="165"/>
    </location>
</feature>